<reference evidence="1 2" key="1">
    <citation type="submission" date="2015-04" db="EMBL/GenBank/DDBJ databases">
        <authorList>
            <person name="Syromyatnikov M.Y."/>
            <person name="Popov V.N."/>
        </authorList>
    </citation>
    <scope>NUCLEOTIDE SEQUENCE [LARGE SCALE GENOMIC DNA]</scope>
</reference>
<dbReference type="Proteomes" id="UP000183832">
    <property type="component" value="Unassembled WGS sequence"/>
</dbReference>
<dbReference type="EMBL" id="CVRI01000021">
    <property type="protein sequence ID" value="CRK91578.1"/>
    <property type="molecule type" value="Genomic_DNA"/>
</dbReference>
<dbReference type="AlphaFoldDB" id="A0A1J1HVJ5"/>
<organism evidence="1 2">
    <name type="scientific">Clunio marinus</name>
    <dbReference type="NCBI Taxonomy" id="568069"/>
    <lineage>
        <taxon>Eukaryota</taxon>
        <taxon>Metazoa</taxon>
        <taxon>Ecdysozoa</taxon>
        <taxon>Arthropoda</taxon>
        <taxon>Hexapoda</taxon>
        <taxon>Insecta</taxon>
        <taxon>Pterygota</taxon>
        <taxon>Neoptera</taxon>
        <taxon>Endopterygota</taxon>
        <taxon>Diptera</taxon>
        <taxon>Nematocera</taxon>
        <taxon>Chironomoidea</taxon>
        <taxon>Chironomidae</taxon>
        <taxon>Clunio</taxon>
    </lineage>
</organism>
<keyword evidence="2" id="KW-1185">Reference proteome</keyword>
<accession>A0A1J1HVJ5</accession>
<gene>
    <name evidence="1" type="ORF">CLUMA_CG005232</name>
</gene>
<proteinExistence type="predicted"/>
<evidence type="ECO:0000313" key="1">
    <source>
        <dbReference type="EMBL" id="CRK91578.1"/>
    </source>
</evidence>
<sequence>MLFNFVLHKYLCLNSCCEAFLCDVVACVNYIGKLWMLSSLNSRVAKEIIFGIAAHDHGLLDLFFIFFFSFINCEVIDGK</sequence>
<name>A0A1J1HVJ5_9DIPT</name>
<protein>
    <submittedName>
        <fullName evidence="1">CLUMA_CG005232, isoform A</fullName>
    </submittedName>
</protein>
<evidence type="ECO:0000313" key="2">
    <source>
        <dbReference type="Proteomes" id="UP000183832"/>
    </source>
</evidence>